<accession>D8TRE7</accession>
<evidence type="ECO:0000313" key="7">
    <source>
        <dbReference type="Proteomes" id="UP000001058"/>
    </source>
</evidence>
<dbReference type="eggNOG" id="KOG0949">
    <property type="taxonomic scope" value="Eukaryota"/>
</dbReference>
<reference evidence="6 7" key="1">
    <citation type="journal article" date="2010" name="Science">
        <title>Genomic analysis of organismal complexity in the multicellular green alga Volvox carteri.</title>
        <authorList>
            <person name="Prochnik S.E."/>
            <person name="Umen J."/>
            <person name="Nedelcu A.M."/>
            <person name="Hallmann A."/>
            <person name="Miller S.M."/>
            <person name="Nishii I."/>
            <person name="Ferris P."/>
            <person name="Kuo A."/>
            <person name="Mitros T."/>
            <person name="Fritz-Laylin L.K."/>
            <person name="Hellsten U."/>
            <person name="Chapman J."/>
            <person name="Simakov O."/>
            <person name="Rensing S.A."/>
            <person name="Terry A."/>
            <person name="Pangilinan J."/>
            <person name="Kapitonov V."/>
            <person name="Jurka J."/>
            <person name="Salamov A."/>
            <person name="Shapiro H."/>
            <person name="Schmutz J."/>
            <person name="Grimwood J."/>
            <person name="Lindquist E."/>
            <person name="Lucas S."/>
            <person name="Grigoriev I.V."/>
            <person name="Schmitt R."/>
            <person name="Kirk D."/>
            <person name="Rokhsar D.S."/>
        </authorList>
    </citation>
    <scope>NUCLEOTIDE SEQUENCE [LARGE SCALE GENOMIC DNA]</scope>
    <source>
        <strain evidence="7">f. Nagariensis / Eve</strain>
    </source>
</reference>
<dbReference type="GO" id="GO:0005737">
    <property type="term" value="C:cytoplasm"/>
    <property type="evidence" value="ECO:0007669"/>
    <property type="project" value="TreeGrafter"/>
</dbReference>
<evidence type="ECO:0000256" key="3">
    <source>
        <dbReference type="ARBA" id="ARBA00022806"/>
    </source>
</evidence>
<dbReference type="GO" id="GO:0016787">
    <property type="term" value="F:hydrolase activity"/>
    <property type="evidence" value="ECO:0007669"/>
    <property type="project" value="UniProtKB-KW"/>
</dbReference>
<dbReference type="InterPro" id="IPR027417">
    <property type="entry name" value="P-loop_NTPase"/>
</dbReference>
<keyword evidence="2" id="KW-0378">Hydrolase</keyword>
<dbReference type="GO" id="GO:0005524">
    <property type="term" value="F:ATP binding"/>
    <property type="evidence" value="ECO:0007669"/>
    <property type="project" value="UniProtKB-KW"/>
</dbReference>
<dbReference type="OrthoDB" id="551808at2759"/>
<dbReference type="SUPFAM" id="SSF52540">
    <property type="entry name" value="P-loop containing nucleoside triphosphate hydrolases"/>
    <property type="match status" value="1"/>
</dbReference>
<keyword evidence="1" id="KW-0547">Nucleotide-binding</keyword>
<dbReference type="Pfam" id="PF00270">
    <property type="entry name" value="DEAD"/>
    <property type="match status" value="1"/>
</dbReference>
<dbReference type="GeneID" id="9623748"/>
<dbReference type="InterPro" id="IPR052431">
    <property type="entry name" value="SKI2_subfamily_helicases"/>
</dbReference>
<protein>
    <recommendedName>
        <fullName evidence="5">Helicase ATP-binding domain-containing protein</fullName>
    </recommendedName>
</protein>
<name>D8TRE7_VOLCA</name>
<proteinExistence type="predicted"/>
<gene>
    <name evidence="6" type="ORF">VOLCADRAFT_58784</name>
</gene>
<dbReference type="Gene3D" id="3.40.50.300">
    <property type="entry name" value="P-loop containing nucleotide triphosphate hydrolases"/>
    <property type="match status" value="1"/>
</dbReference>
<dbReference type="RefSeq" id="XP_002949043.1">
    <property type="nucleotide sequence ID" value="XM_002948997.1"/>
</dbReference>
<sequence length="308" mass="34375">MLCTFTLPSVRLSVYLYIHSQPLPLGISLVRFQLRYMGDRLERSSIGRPDPRVGFIPDAWQRRLLDIVDSGSSAVVCAPTSSGKTFISSYAVRKVLDEHGGRGRVVIVVPTKVLVLQIQAQIAKDFHDVRNLPDGMAVQGTFTRDFRQNSFNCVVLVTVPQCLEILLMSPANRDWAASLKFLVFDEVQCLGEPSGGEFWERSLLATRCPFLALSATIGNPELFTEWLRRVKQVQRRHDEAAQPGPSVAKAASSSRGLAALQQQQQQRRLAASYDVHLVVHKERCARDATCNMNDWRGSDGLVATVYYV</sequence>
<evidence type="ECO:0000256" key="2">
    <source>
        <dbReference type="ARBA" id="ARBA00022801"/>
    </source>
</evidence>
<evidence type="ECO:0000256" key="4">
    <source>
        <dbReference type="ARBA" id="ARBA00022840"/>
    </source>
</evidence>
<keyword evidence="4" id="KW-0067">ATP-binding</keyword>
<feature type="domain" description="Helicase ATP-binding" evidence="5">
    <location>
        <begin position="65"/>
        <end position="235"/>
    </location>
</feature>
<evidence type="ECO:0000256" key="1">
    <source>
        <dbReference type="ARBA" id="ARBA00022741"/>
    </source>
</evidence>
<evidence type="ECO:0000259" key="5">
    <source>
        <dbReference type="PROSITE" id="PS51192"/>
    </source>
</evidence>
<dbReference type="GO" id="GO:0003676">
    <property type="term" value="F:nucleic acid binding"/>
    <property type="evidence" value="ECO:0007669"/>
    <property type="project" value="InterPro"/>
</dbReference>
<evidence type="ECO:0000313" key="6">
    <source>
        <dbReference type="EMBL" id="EFJ49978.1"/>
    </source>
</evidence>
<dbReference type="EMBL" id="GL378333">
    <property type="protein sequence ID" value="EFJ49978.1"/>
    <property type="molecule type" value="Genomic_DNA"/>
</dbReference>
<dbReference type="Proteomes" id="UP000001058">
    <property type="component" value="Unassembled WGS sequence"/>
</dbReference>
<dbReference type="FunFam" id="3.40.50.300:FF:001039">
    <property type="entry name" value="ATP-dependent RNA helicase DDX60"/>
    <property type="match status" value="1"/>
</dbReference>
<dbReference type="InterPro" id="IPR014001">
    <property type="entry name" value="Helicase_ATP-bd"/>
</dbReference>
<dbReference type="PANTHER" id="PTHR44533">
    <property type="entry name" value="DEAD/H RNA HELICASE, PUTATIVE-RELATED"/>
    <property type="match status" value="1"/>
</dbReference>
<dbReference type="PANTHER" id="PTHR44533:SF4">
    <property type="entry name" value="DEAD_H RNA HELICASE, PUTATIVE-RELATED"/>
    <property type="match status" value="1"/>
</dbReference>
<dbReference type="KEGG" id="vcn:VOLCADRAFT_58784"/>
<organism evidence="7">
    <name type="scientific">Volvox carteri f. nagariensis</name>
    <dbReference type="NCBI Taxonomy" id="3068"/>
    <lineage>
        <taxon>Eukaryota</taxon>
        <taxon>Viridiplantae</taxon>
        <taxon>Chlorophyta</taxon>
        <taxon>core chlorophytes</taxon>
        <taxon>Chlorophyceae</taxon>
        <taxon>CS clade</taxon>
        <taxon>Chlamydomonadales</taxon>
        <taxon>Volvocaceae</taxon>
        <taxon>Volvox</taxon>
    </lineage>
</organism>
<dbReference type="PROSITE" id="PS51192">
    <property type="entry name" value="HELICASE_ATP_BIND_1"/>
    <property type="match status" value="1"/>
</dbReference>
<dbReference type="InParanoid" id="D8TRE7"/>
<dbReference type="GO" id="GO:0004386">
    <property type="term" value="F:helicase activity"/>
    <property type="evidence" value="ECO:0007669"/>
    <property type="project" value="UniProtKB-KW"/>
</dbReference>
<keyword evidence="3" id="KW-0347">Helicase</keyword>
<dbReference type="AlphaFoldDB" id="D8TRE7"/>
<dbReference type="InterPro" id="IPR011545">
    <property type="entry name" value="DEAD/DEAH_box_helicase_dom"/>
</dbReference>
<keyword evidence="7" id="KW-1185">Reference proteome</keyword>
<dbReference type="SMART" id="SM00487">
    <property type="entry name" value="DEXDc"/>
    <property type="match status" value="1"/>
</dbReference>
<dbReference type="STRING" id="3068.D8TRE7"/>